<evidence type="ECO:0000313" key="2">
    <source>
        <dbReference type="Proteomes" id="UP001428341"/>
    </source>
</evidence>
<accession>A0AAP0R2V9</accession>
<evidence type="ECO:0000313" key="1">
    <source>
        <dbReference type="EMBL" id="KAK9228826.1"/>
    </source>
</evidence>
<protein>
    <submittedName>
        <fullName evidence="1">Uncharacterized protein</fullName>
    </submittedName>
</protein>
<dbReference type="EMBL" id="JBCGBO010000001">
    <property type="protein sequence ID" value="KAK9228826.1"/>
    <property type="molecule type" value="Genomic_DNA"/>
</dbReference>
<comment type="caution">
    <text evidence="1">The sequence shown here is derived from an EMBL/GenBank/DDBJ whole genome shotgun (WGS) entry which is preliminary data.</text>
</comment>
<sequence>MKLEVVDLDLDPKRQKLLRQGSMPREVVPIHYREMKASDLYDLESQLLSRPLIATSLDHCIPPDDINVDRFDGDSCDSMINAKCLISNLPRATCSWFSTFNNYPLYIKTLF</sequence>
<dbReference type="Proteomes" id="UP001428341">
    <property type="component" value="Unassembled WGS sequence"/>
</dbReference>
<reference evidence="1 2" key="1">
    <citation type="submission" date="2024-05" db="EMBL/GenBank/DDBJ databases">
        <title>Haplotype-resolved chromosome-level genome assembly of Huyou (Citrus changshanensis).</title>
        <authorList>
            <person name="Miao C."/>
            <person name="Chen W."/>
            <person name="Wu Y."/>
            <person name="Wang L."/>
            <person name="Zhao S."/>
            <person name="Grierson D."/>
            <person name="Xu C."/>
            <person name="Chen K."/>
        </authorList>
    </citation>
    <scope>NUCLEOTIDE SEQUENCE [LARGE SCALE GENOMIC DNA]</scope>
    <source>
        <strain evidence="1">01-14</strain>
        <tissue evidence="1">Leaf</tissue>
    </source>
</reference>
<name>A0AAP0R2V9_9ROSI</name>
<keyword evidence="2" id="KW-1185">Reference proteome</keyword>
<gene>
    <name evidence="1" type="ORF">WN944_021782</name>
</gene>
<organism evidence="1 2">
    <name type="scientific">Citrus x changshan-huyou</name>
    <dbReference type="NCBI Taxonomy" id="2935761"/>
    <lineage>
        <taxon>Eukaryota</taxon>
        <taxon>Viridiplantae</taxon>
        <taxon>Streptophyta</taxon>
        <taxon>Embryophyta</taxon>
        <taxon>Tracheophyta</taxon>
        <taxon>Spermatophyta</taxon>
        <taxon>Magnoliopsida</taxon>
        <taxon>eudicotyledons</taxon>
        <taxon>Gunneridae</taxon>
        <taxon>Pentapetalae</taxon>
        <taxon>rosids</taxon>
        <taxon>malvids</taxon>
        <taxon>Sapindales</taxon>
        <taxon>Rutaceae</taxon>
        <taxon>Aurantioideae</taxon>
        <taxon>Citrus</taxon>
    </lineage>
</organism>
<proteinExistence type="predicted"/>
<dbReference type="AlphaFoldDB" id="A0AAP0R2V9"/>